<evidence type="ECO:0000256" key="1">
    <source>
        <dbReference type="ARBA" id="ARBA00004651"/>
    </source>
</evidence>
<evidence type="ECO:0000256" key="6">
    <source>
        <dbReference type="ARBA" id="ARBA00022989"/>
    </source>
</evidence>
<dbReference type="EMBL" id="WMQV01000002">
    <property type="protein sequence ID" value="MTL93211.1"/>
    <property type="molecule type" value="Genomic_DNA"/>
</dbReference>
<sequence>MQTNKRKLLILLAIPLVVLIICIGTIIGSSNIDFLDILSIIGHKLVNLPLLENIQNKDVSIIWVIRLPRVLLAFLVGASLAVSGAVIQSILKNPLASPYTLGVSSGASLGVGLYIILGFSIPLVGNMALPVIGFICGLATVFSVILFANKVDRGLSNNTMILAGMVFSLFTNAMLTTITALNSENITQITMWQMGSFAMRGWPYVRAIIPFFIVGLFIVLKYCKEMDVLSFGEDQAKSVGVETKKVKTNLIVAVAILTGSAIALSGTIGFIDLITPHVVRKLVGSNHKWVIPMCIVFGGSFMVLTDLVARTIISPSELPVGAITALIGAPFFAYLYFSKRSR</sequence>
<name>A0A6G2CEI5_9FIRM</name>
<dbReference type="SUPFAM" id="SSF81345">
    <property type="entry name" value="ABC transporter involved in vitamin B12 uptake, BtuC"/>
    <property type="match status" value="1"/>
</dbReference>
<evidence type="ECO:0000256" key="2">
    <source>
        <dbReference type="ARBA" id="ARBA00007935"/>
    </source>
</evidence>
<evidence type="ECO:0000256" key="7">
    <source>
        <dbReference type="ARBA" id="ARBA00023136"/>
    </source>
</evidence>
<keyword evidence="7" id="KW-0472">Membrane</keyword>
<evidence type="ECO:0000256" key="5">
    <source>
        <dbReference type="ARBA" id="ARBA00022692"/>
    </source>
</evidence>
<keyword evidence="6" id="KW-1133">Transmembrane helix</keyword>
<keyword evidence="5" id="KW-0812">Transmembrane</keyword>
<dbReference type="InterPro" id="IPR000522">
    <property type="entry name" value="ABC_transptr_permease_BtuC"/>
</dbReference>
<reference evidence="8" key="1">
    <citation type="journal article" date="2019" name="Nat. Med.">
        <title>A library of human gut bacterial isolates paired with longitudinal multiomics data enables mechanistic microbiome research.</title>
        <authorList>
            <person name="Poyet M."/>
            <person name="Groussin M."/>
            <person name="Gibbons S.M."/>
            <person name="Avila-Pacheco J."/>
            <person name="Jiang X."/>
            <person name="Kearney S.M."/>
            <person name="Perrotta A.R."/>
            <person name="Berdy B."/>
            <person name="Zhao S."/>
            <person name="Lieberman T.D."/>
            <person name="Swanson P.K."/>
            <person name="Smith M."/>
            <person name="Roesemann S."/>
            <person name="Alexander J.E."/>
            <person name="Rich S.A."/>
            <person name="Livny J."/>
            <person name="Vlamakis H."/>
            <person name="Clish C."/>
            <person name="Bullock K."/>
            <person name="Deik A."/>
            <person name="Scott J."/>
            <person name="Pierce K.A."/>
            <person name="Xavier R.J."/>
            <person name="Alm E.J."/>
        </authorList>
    </citation>
    <scope>NUCLEOTIDE SEQUENCE</scope>
    <source>
        <strain evidence="8">BIOML-A179</strain>
    </source>
</reference>
<comment type="similarity">
    <text evidence="2">Belongs to the binding-protein-dependent transport system permease family. FecCD subfamily.</text>
</comment>
<dbReference type="PANTHER" id="PTHR30472:SF25">
    <property type="entry name" value="ABC TRANSPORTER PERMEASE PROTEIN MJ0876-RELATED"/>
    <property type="match status" value="1"/>
</dbReference>
<dbReference type="AlphaFoldDB" id="A0A6G2CEI5"/>
<evidence type="ECO:0000256" key="3">
    <source>
        <dbReference type="ARBA" id="ARBA00022448"/>
    </source>
</evidence>
<dbReference type="GO" id="GO:0033214">
    <property type="term" value="P:siderophore-iron import into cell"/>
    <property type="evidence" value="ECO:0007669"/>
    <property type="project" value="TreeGrafter"/>
</dbReference>
<dbReference type="GO" id="GO:0022857">
    <property type="term" value="F:transmembrane transporter activity"/>
    <property type="evidence" value="ECO:0007669"/>
    <property type="project" value="InterPro"/>
</dbReference>
<dbReference type="FunFam" id="1.10.3470.10:FF:000001">
    <property type="entry name" value="Vitamin B12 ABC transporter permease BtuC"/>
    <property type="match status" value="1"/>
</dbReference>
<gene>
    <name evidence="8" type="ORF">GMA64_01575</name>
</gene>
<dbReference type="GO" id="GO:0005886">
    <property type="term" value="C:plasma membrane"/>
    <property type="evidence" value="ECO:0007669"/>
    <property type="project" value="UniProtKB-SubCell"/>
</dbReference>
<evidence type="ECO:0000313" key="8">
    <source>
        <dbReference type="EMBL" id="MTL93211.1"/>
    </source>
</evidence>
<dbReference type="InterPro" id="IPR037294">
    <property type="entry name" value="ABC_BtuC-like"/>
</dbReference>
<protein>
    <submittedName>
        <fullName evidence="8">Iron chelate uptake ABC transporter family permease subunit</fullName>
    </submittedName>
</protein>
<accession>A0A6G2CEI5</accession>
<dbReference type="RefSeq" id="WP_129821327.1">
    <property type="nucleotide sequence ID" value="NZ_JADMYN010000009.1"/>
</dbReference>
<keyword evidence="4" id="KW-1003">Cell membrane</keyword>
<dbReference type="CDD" id="cd06550">
    <property type="entry name" value="TM_ABC_iron-siderophores_like"/>
    <property type="match status" value="1"/>
</dbReference>
<proteinExistence type="inferred from homology"/>
<dbReference type="Gene3D" id="1.10.3470.10">
    <property type="entry name" value="ABC transporter involved in vitamin B12 uptake, BtuC"/>
    <property type="match status" value="1"/>
</dbReference>
<comment type="caution">
    <text evidence="8">The sequence shown here is derived from an EMBL/GenBank/DDBJ whole genome shotgun (WGS) entry which is preliminary data.</text>
</comment>
<comment type="subcellular location">
    <subcellularLocation>
        <location evidence="1">Cell membrane</location>
        <topology evidence="1">Multi-pass membrane protein</topology>
    </subcellularLocation>
</comment>
<evidence type="ECO:0000256" key="4">
    <source>
        <dbReference type="ARBA" id="ARBA00022475"/>
    </source>
</evidence>
<keyword evidence="3" id="KW-0813">Transport</keyword>
<dbReference type="PANTHER" id="PTHR30472">
    <property type="entry name" value="FERRIC ENTEROBACTIN TRANSPORT SYSTEM PERMEASE PROTEIN"/>
    <property type="match status" value="1"/>
</dbReference>
<dbReference type="Pfam" id="PF01032">
    <property type="entry name" value="FecCD"/>
    <property type="match status" value="1"/>
</dbReference>
<organism evidence="8">
    <name type="scientific">Turicibacter sanguinis</name>
    <dbReference type="NCBI Taxonomy" id="154288"/>
    <lineage>
        <taxon>Bacteria</taxon>
        <taxon>Bacillati</taxon>
        <taxon>Bacillota</taxon>
        <taxon>Erysipelotrichia</taxon>
        <taxon>Erysipelotrichales</taxon>
        <taxon>Turicibacteraceae</taxon>
        <taxon>Turicibacter</taxon>
    </lineage>
</organism>